<reference evidence="3" key="1">
    <citation type="journal article" date="2015" name="J. Biotechnol.">
        <title>Complete genome sequence of Streptomyces ambofaciens ATCC 23877, the spiramycin producer.</title>
        <authorList>
            <person name="Thibessard A."/>
            <person name="Haas D."/>
            <person name="Gerbaud C."/>
            <person name="Aigle B."/>
            <person name="Lautru S."/>
            <person name="Pernodet J.L."/>
            <person name="Leblond P."/>
        </authorList>
    </citation>
    <scope>NUCLEOTIDE SEQUENCE [LARGE SCALE GENOMIC DNA]</scope>
    <source>
        <strain evidence="3">ATCC 23877 / 3486 / DSM 40053 / JCM 4204 / NBRC 12836 / NRRL B-2516</strain>
    </source>
</reference>
<dbReference type="Proteomes" id="UP000061018">
    <property type="component" value="Chromosome"/>
</dbReference>
<evidence type="ECO:0000256" key="1">
    <source>
        <dbReference type="SAM" id="Phobius"/>
    </source>
</evidence>
<keyword evidence="1" id="KW-0812">Transmembrane</keyword>
<dbReference type="KEGG" id="samb:SAM23877_6160"/>
<dbReference type="RefSeq" id="WP_159042018.1">
    <property type="nucleotide sequence ID" value="NZ_CP012382.1"/>
</dbReference>
<accession>A0A0K2B1F0</accession>
<evidence type="ECO:0000313" key="2">
    <source>
        <dbReference type="EMBL" id="AKZ59205.1"/>
    </source>
</evidence>
<keyword evidence="1" id="KW-1133">Transmembrane helix</keyword>
<evidence type="ECO:0000313" key="3">
    <source>
        <dbReference type="Proteomes" id="UP000061018"/>
    </source>
</evidence>
<protein>
    <submittedName>
        <fullName evidence="2">Uncharacterized protein</fullName>
    </submittedName>
</protein>
<dbReference type="AlphaFoldDB" id="A0A0K2B1F0"/>
<feature type="transmembrane region" description="Helical" evidence="1">
    <location>
        <begin position="20"/>
        <end position="45"/>
    </location>
</feature>
<name>A0A0K2B1F0_STRA7</name>
<organism evidence="2 3">
    <name type="scientific">Streptomyces ambofaciens (strain ATCC 23877 / 3486 / DSM 40053 / JCM 4204 / NBRC 12836 / NRRL B-2516)</name>
    <dbReference type="NCBI Taxonomy" id="278992"/>
    <lineage>
        <taxon>Bacteria</taxon>
        <taxon>Bacillati</taxon>
        <taxon>Actinomycetota</taxon>
        <taxon>Actinomycetes</taxon>
        <taxon>Kitasatosporales</taxon>
        <taxon>Streptomycetaceae</taxon>
        <taxon>Streptomyces</taxon>
    </lineage>
</organism>
<proteinExistence type="predicted"/>
<sequence>MIIMTGPQGSDEEVGFLAEMAGLLGAIPAFAAVLQWATATALYCLTGWEKCPTAVADVTLAEAAGMAIHFLAA</sequence>
<keyword evidence="1" id="KW-0472">Membrane</keyword>
<gene>
    <name evidence="2" type="ORF">SAM23877_6160</name>
</gene>
<dbReference type="EMBL" id="CP012382">
    <property type="protein sequence ID" value="AKZ59205.1"/>
    <property type="molecule type" value="Genomic_DNA"/>
</dbReference>